<proteinExistence type="predicted"/>
<sequence length="222" mass="25819">MIQASTPYSGSIRYTLVPIVNLNSGNIFSFELRTQATNNNEIESIRHDERFMLMRQLEFFQKLNRQDAFFHRRLSVEMTLSFLEIKSVWTDLIPFIFQFRLNIAIKLQTSIFELSDTARDNIIKLKSLGVRLWLISSNEWHLSNISKFVYPFFDGVIINSDIFEYAFGMQDSTQLRKILSTWGVKKTIVYGLEHKEHFAFAVSNGFVLGQGSYCCVNAWDAI</sequence>
<dbReference type="RefSeq" id="WP_021140750.1">
    <property type="nucleotide sequence ID" value="NZ_ARYZ02000079.1"/>
</dbReference>
<evidence type="ECO:0000313" key="2">
    <source>
        <dbReference type="Proteomes" id="UP000222916"/>
    </source>
</evidence>
<dbReference type="EMBL" id="CP022426">
    <property type="protein sequence ID" value="ATP10914.1"/>
    <property type="molecule type" value="Genomic_DNA"/>
</dbReference>
<reference evidence="2" key="1">
    <citation type="journal article" date="2018" name="BMC Genomics">
        <title>The complete and fully assembled genome sequence of Aeromonas salmonicida subsp. pectinolytica and its comparative analysis with other Aeromonas species: investigation of the mobilome in environmental and pathogenic strains.</title>
        <authorList>
            <person name="Pfeiffer F."/>
            <person name="Zamora-Lagos M.A."/>
            <person name="Blettinger M."/>
            <person name="Yeroslaviz A."/>
            <person name="Dahl A."/>
            <person name="Gruber S."/>
            <person name="Habermann B.H."/>
        </authorList>
    </citation>
    <scope>NUCLEOTIDE SEQUENCE [LARGE SCALE GENOMIC DNA]</scope>
    <source>
        <strain evidence="2">34mel</strain>
    </source>
</reference>
<name>T0PJF1_AERSA</name>
<gene>
    <name evidence="1" type="ORF">Asalp_38290</name>
</gene>
<evidence type="ECO:0000313" key="1">
    <source>
        <dbReference type="EMBL" id="ATP10914.1"/>
    </source>
</evidence>
<dbReference type="AlphaFoldDB" id="T0PJF1"/>
<organism evidence="1 2">
    <name type="scientific">Aeromonas salmonicida subsp. pectinolytica 34mel</name>
    <dbReference type="NCBI Taxonomy" id="1324960"/>
    <lineage>
        <taxon>Bacteria</taxon>
        <taxon>Pseudomonadati</taxon>
        <taxon>Pseudomonadota</taxon>
        <taxon>Gammaproteobacteria</taxon>
        <taxon>Aeromonadales</taxon>
        <taxon>Aeromonadaceae</taxon>
        <taxon>Aeromonas</taxon>
    </lineage>
</organism>
<dbReference type="OrthoDB" id="6623526at2"/>
<dbReference type="SUPFAM" id="SSF141868">
    <property type="entry name" value="EAL domain-like"/>
    <property type="match status" value="1"/>
</dbReference>
<dbReference type="InterPro" id="IPR035919">
    <property type="entry name" value="EAL_sf"/>
</dbReference>
<accession>T0PJF1</accession>
<dbReference type="Proteomes" id="UP000222916">
    <property type="component" value="Chromosome"/>
</dbReference>
<protein>
    <submittedName>
        <fullName evidence="1">EAL-type diguanylate phosphodiesterase</fullName>
    </submittedName>
</protein>